<protein>
    <recommendedName>
        <fullName evidence="3">isochorismate synthase</fullName>
        <ecNumber evidence="3">5.4.4.2</ecNumber>
    </recommendedName>
    <alternativeName>
        <fullName evidence="5">Isochorismate mutase</fullName>
    </alternativeName>
</protein>
<dbReference type="eggNOG" id="COG1169">
    <property type="taxonomic scope" value="Bacteria"/>
</dbReference>
<reference evidence="7 9" key="1">
    <citation type="submission" date="2015-07" db="EMBL/GenBank/DDBJ databases">
        <authorList>
            <person name="Noorani M."/>
        </authorList>
    </citation>
    <scope>NUCLEOTIDE SEQUENCE [LARGE SCALE GENOMIC DNA]</scope>
    <source>
        <strain evidence="7 9">W1435</strain>
    </source>
</reference>
<dbReference type="AlphaFoldDB" id="A0A0K1NIL7"/>
<dbReference type="NCBIfam" id="TIGR00543">
    <property type="entry name" value="isochor_syn"/>
    <property type="match status" value="1"/>
</dbReference>
<evidence type="ECO:0000313" key="9">
    <source>
        <dbReference type="Proteomes" id="UP000060345"/>
    </source>
</evidence>
<evidence type="ECO:0000256" key="3">
    <source>
        <dbReference type="ARBA" id="ARBA00012824"/>
    </source>
</evidence>
<evidence type="ECO:0000256" key="5">
    <source>
        <dbReference type="ARBA" id="ARBA00041564"/>
    </source>
</evidence>
<organism evidence="7 9">
    <name type="scientific">Prevotella fusca JCM 17724</name>
    <dbReference type="NCBI Taxonomy" id="1236517"/>
    <lineage>
        <taxon>Bacteria</taxon>
        <taxon>Pseudomonadati</taxon>
        <taxon>Bacteroidota</taxon>
        <taxon>Bacteroidia</taxon>
        <taxon>Bacteroidales</taxon>
        <taxon>Prevotellaceae</taxon>
        <taxon>Prevotella</taxon>
    </lineage>
</organism>
<dbReference type="InterPro" id="IPR005801">
    <property type="entry name" value="ADC_synthase"/>
</dbReference>
<dbReference type="Gene3D" id="3.60.120.10">
    <property type="entry name" value="Anthranilate synthase"/>
    <property type="match status" value="1"/>
</dbReference>
<dbReference type="EMBL" id="CP072370">
    <property type="protein sequence ID" value="QUB87456.1"/>
    <property type="molecule type" value="Genomic_DNA"/>
</dbReference>
<dbReference type="KEGG" id="pfus:ADJ77_01190"/>
<gene>
    <name evidence="7" type="ORF">ADJ77_01190</name>
    <name evidence="8" type="ORF">J5A51_08335</name>
</gene>
<evidence type="ECO:0000256" key="4">
    <source>
        <dbReference type="ARBA" id="ARBA00023235"/>
    </source>
</evidence>
<keyword evidence="10" id="KW-1185">Reference proteome</keyword>
<dbReference type="Pfam" id="PF00425">
    <property type="entry name" value="Chorismate_bind"/>
    <property type="match status" value="1"/>
</dbReference>
<evidence type="ECO:0000259" key="6">
    <source>
        <dbReference type="Pfam" id="PF00425"/>
    </source>
</evidence>
<dbReference type="Proteomes" id="UP000682005">
    <property type="component" value="Chromosome 1"/>
</dbReference>
<dbReference type="PANTHER" id="PTHR42839:SF2">
    <property type="entry name" value="ISOCHORISMATE SYNTHASE ENTC"/>
    <property type="match status" value="1"/>
</dbReference>
<sequence length="348" mass="39502">MESFFIYREPFEKVCHCYTQPEKPTVISSLAALDGRKGFVIAPFYRDSSNTLYLLDGQNGSSTVLPLDGSKGFKAIPDWQDETLLAGETTSLREIYHDDFCRFHKELECNTFRKLVLARSVVEAKDEGTTPRSIFLKACERYPRSYIALFYTEETGMWLIASPEILLCGDADGYQTMALAGTMKYKGEDMLWSAKNQEEQQLVADYIRTCLQPFASEIAESKPYTARAAHLAHLRTDFTFRLKDTQRLGSFLTAFHPTPAVCGMPKDEAQQFILHNEQLNRGYYSGFSGLLGDNGMAKLYVTLRCMQISRPACRLYAGGGLLKESVEENEWQETEAKLDTMRQLLNHN</sequence>
<dbReference type="InterPro" id="IPR015890">
    <property type="entry name" value="Chorismate_C"/>
</dbReference>
<evidence type="ECO:0000313" key="7">
    <source>
        <dbReference type="EMBL" id="AKU68506.1"/>
    </source>
</evidence>
<comment type="catalytic activity">
    <reaction evidence="1">
        <text>chorismate = isochorismate</text>
        <dbReference type="Rhea" id="RHEA:18985"/>
        <dbReference type="ChEBI" id="CHEBI:29748"/>
        <dbReference type="ChEBI" id="CHEBI:29780"/>
        <dbReference type="EC" id="5.4.4.2"/>
    </reaction>
</comment>
<dbReference type="STRING" id="1236517.ADJ77_01190"/>
<feature type="domain" description="Chorismate-utilising enzyme C-terminal" evidence="6">
    <location>
        <begin position="94"/>
        <end position="337"/>
    </location>
</feature>
<proteinExistence type="inferred from homology"/>
<evidence type="ECO:0000313" key="10">
    <source>
        <dbReference type="Proteomes" id="UP000682005"/>
    </source>
</evidence>
<accession>A0A0K1NIL7</accession>
<evidence type="ECO:0000256" key="2">
    <source>
        <dbReference type="ARBA" id="ARBA00005297"/>
    </source>
</evidence>
<reference evidence="8 10" key="2">
    <citation type="submission" date="2021-03" db="EMBL/GenBank/DDBJ databases">
        <title>Human Oral Microbial Genomes.</title>
        <authorList>
            <person name="Johnston C.D."/>
            <person name="Chen T."/>
            <person name="Dewhirst F.E."/>
        </authorList>
    </citation>
    <scope>NUCLEOTIDE SEQUENCE [LARGE SCALE GENOMIC DNA]</scope>
    <source>
        <strain evidence="8 10">W1435</strain>
    </source>
</reference>
<comment type="similarity">
    <text evidence="2">Belongs to the isochorismate synthase family.</text>
</comment>
<dbReference type="EMBL" id="CP012074">
    <property type="protein sequence ID" value="AKU68506.1"/>
    <property type="molecule type" value="Genomic_DNA"/>
</dbReference>
<dbReference type="GO" id="GO:0008909">
    <property type="term" value="F:isochorismate synthase activity"/>
    <property type="evidence" value="ECO:0007669"/>
    <property type="project" value="UniProtKB-EC"/>
</dbReference>
<name>A0A0K1NIL7_9BACT</name>
<dbReference type="PANTHER" id="PTHR42839">
    <property type="entry name" value="ISOCHORISMATE SYNTHASE ENTC"/>
    <property type="match status" value="1"/>
</dbReference>
<dbReference type="SUPFAM" id="SSF56322">
    <property type="entry name" value="ADC synthase"/>
    <property type="match status" value="1"/>
</dbReference>
<evidence type="ECO:0000256" key="1">
    <source>
        <dbReference type="ARBA" id="ARBA00000799"/>
    </source>
</evidence>
<dbReference type="Proteomes" id="UP000060345">
    <property type="component" value="Chromosome 1"/>
</dbReference>
<keyword evidence="4 8" id="KW-0413">Isomerase</keyword>
<dbReference type="EC" id="5.4.4.2" evidence="3"/>
<dbReference type="RefSeq" id="WP_050695944.1">
    <property type="nucleotide sequence ID" value="NZ_CP012074.1"/>
</dbReference>
<evidence type="ECO:0000313" key="8">
    <source>
        <dbReference type="EMBL" id="QUB87456.1"/>
    </source>
</evidence>
<dbReference type="InterPro" id="IPR004561">
    <property type="entry name" value="IsoChor_synthase"/>
</dbReference>